<feature type="region of interest" description="Disordered" evidence="1">
    <location>
        <begin position="41"/>
        <end position="73"/>
    </location>
</feature>
<accession>A0AAW1RWN3</accession>
<proteinExistence type="predicted"/>
<dbReference type="AlphaFoldDB" id="A0AAW1RWN3"/>
<evidence type="ECO:0000256" key="1">
    <source>
        <dbReference type="SAM" id="MobiDB-lite"/>
    </source>
</evidence>
<dbReference type="EMBL" id="JALJOV010001924">
    <property type="protein sequence ID" value="KAK9838227.1"/>
    <property type="molecule type" value="Genomic_DNA"/>
</dbReference>
<comment type="caution">
    <text evidence="2">The sequence shown here is derived from an EMBL/GenBank/DDBJ whole genome shotgun (WGS) entry which is preliminary data.</text>
</comment>
<gene>
    <name evidence="2" type="ORF">WJX84_004399</name>
</gene>
<name>A0AAW1RWN3_9CHLO</name>
<evidence type="ECO:0000313" key="3">
    <source>
        <dbReference type="Proteomes" id="UP001485043"/>
    </source>
</evidence>
<dbReference type="Proteomes" id="UP001485043">
    <property type="component" value="Unassembled WGS sequence"/>
</dbReference>
<protein>
    <submittedName>
        <fullName evidence="2">Uncharacterized protein</fullName>
    </submittedName>
</protein>
<organism evidence="2 3">
    <name type="scientific">Apatococcus fuscideae</name>
    <dbReference type="NCBI Taxonomy" id="2026836"/>
    <lineage>
        <taxon>Eukaryota</taxon>
        <taxon>Viridiplantae</taxon>
        <taxon>Chlorophyta</taxon>
        <taxon>core chlorophytes</taxon>
        <taxon>Trebouxiophyceae</taxon>
        <taxon>Chlorellales</taxon>
        <taxon>Chlorellaceae</taxon>
        <taxon>Apatococcus</taxon>
    </lineage>
</organism>
<evidence type="ECO:0000313" key="2">
    <source>
        <dbReference type="EMBL" id="KAK9838227.1"/>
    </source>
</evidence>
<keyword evidence="3" id="KW-1185">Reference proteome</keyword>
<feature type="non-terminal residue" evidence="2">
    <location>
        <position position="213"/>
    </location>
</feature>
<reference evidence="2 3" key="1">
    <citation type="journal article" date="2024" name="Nat. Commun.">
        <title>Phylogenomics reveals the evolutionary origins of lichenization in chlorophyte algae.</title>
        <authorList>
            <person name="Puginier C."/>
            <person name="Libourel C."/>
            <person name="Otte J."/>
            <person name="Skaloud P."/>
            <person name="Haon M."/>
            <person name="Grisel S."/>
            <person name="Petersen M."/>
            <person name="Berrin J.G."/>
            <person name="Delaux P.M."/>
            <person name="Dal Grande F."/>
            <person name="Keller J."/>
        </authorList>
    </citation>
    <scope>NUCLEOTIDE SEQUENCE [LARGE SCALE GENOMIC DNA]</scope>
    <source>
        <strain evidence="2 3">SAG 2523</strain>
    </source>
</reference>
<sequence>MQTRRRCYAGAPAAVSLGSGLLITPSECGLAPQGTFGSLAKKRQHTARVGPASALQTRKRSDSEEQDPAEPSRRQVMLHSWSYAVFGAAIQGSNDATTIVNSILGAYGLPKLKGSAGYRMYDDLDNEWVFEFPRSWVARSNHQRQGVYISDFNTADKATLEVFKAEGECSGPDLAQEIVRRAIVPAAEVGGDSRLQLPPPSRVQVEQLDHAHQ</sequence>